<dbReference type="AlphaFoldDB" id="A0A0G9HC84"/>
<dbReference type="Proteomes" id="UP000182987">
    <property type="component" value="Chromosome"/>
</dbReference>
<dbReference type="EMBL" id="CP017480">
    <property type="protein sequence ID" value="APG05944.1"/>
    <property type="molecule type" value="Genomic_DNA"/>
</dbReference>
<dbReference type="KEGG" id="lrz:BJI69_19915"/>
<proteinExistence type="predicted"/>
<accession>A0A0G9HC84</accession>
<keyword evidence="2" id="KW-1185">Reference proteome</keyword>
<reference evidence="2" key="1">
    <citation type="submission" date="2016-09" db="EMBL/GenBank/DDBJ databases">
        <authorList>
            <person name="Lysoe E."/>
        </authorList>
    </citation>
    <scope>NUCLEOTIDE SEQUENCE [LARGE SCALE GENOMIC DNA]</scope>
    <source>
        <strain evidence="2">LJ96T</strain>
    </source>
</reference>
<evidence type="ECO:0000313" key="1">
    <source>
        <dbReference type="EMBL" id="APG05944.1"/>
    </source>
</evidence>
<sequence length="196" mass="22397">MTRQVNLSDVTDWERIQVSQRAGMSVDTTNVDVIDVQQQRAAGTAYHLRNEVRFCESALCEREVGGRILQCDGPPECVLDMINMFGHATQCFDRIWHWQEVVEETRVMRRPCQVLGYQYRLVPFDDGNETCQVSLVERTGATERQADPVDGKRVLGADSRELTMRYASRTHVVFGVDLEKAELARRRENLAHVLGL</sequence>
<gene>
    <name evidence="1" type="ORF">BJI69_19915</name>
</gene>
<protein>
    <submittedName>
        <fullName evidence="1">Uncharacterized protein</fullName>
    </submittedName>
</protein>
<name>A0A0G9HC84_9GAMM</name>
<organism evidence="1 2">
    <name type="scientific">Luteibacter rhizovicinus DSM 16549</name>
    <dbReference type="NCBI Taxonomy" id="1440763"/>
    <lineage>
        <taxon>Bacteria</taxon>
        <taxon>Pseudomonadati</taxon>
        <taxon>Pseudomonadota</taxon>
        <taxon>Gammaproteobacteria</taxon>
        <taxon>Lysobacterales</taxon>
        <taxon>Rhodanobacteraceae</taxon>
        <taxon>Luteibacter</taxon>
    </lineage>
</organism>
<evidence type="ECO:0000313" key="2">
    <source>
        <dbReference type="Proteomes" id="UP000182987"/>
    </source>
</evidence>